<organism evidence="2 3">
    <name type="scientific">Blastomyces percursus</name>
    <dbReference type="NCBI Taxonomy" id="1658174"/>
    <lineage>
        <taxon>Eukaryota</taxon>
        <taxon>Fungi</taxon>
        <taxon>Dikarya</taxon>
        <taxon>Ascomycota</taxon>
        <taxon>Pezizomycotina</taxon>
        <taxon>Eurotiomycetes</taxon>
        <taxon>Eurotiomycetidae</taxon>
        <taxon>Onygenales</taxon>
        <taxon>Ajellomycetaceae</taxon>
        <taxon>Blastomyces</taxon>
    </lineage>
</organism>
<proteinExistence type="predicted"/>
<dbReference type="Proteomes" id="UP000242791">
    <property type="component" value="Unassembled WGS sequence"/>
</dbReference>
<accession>A0A1J9Q911</accession>
<reference evidence="2 3" key="1">
    <citation type="submission" date="2015-08" db="EMBL/GenBank/DDBJ databases">
        <title>Emmonsia species relationships and genome sequence.</title>
        <authorList>
            <person name="Cuomo C.A."/>
            <person name="Schwartz I.S."/>
            <person name="Kenyon C."/>
            <person name="De Hoog G.S."/>
            <person name="Govender N.P."/>
            <person name="Botha A."/>
            <person name="Moreno L."/>
            <person name="De Vries M."/>
            <person name="Munoz J.F."/>
            <person name="Stielow J.B."/>
        </authorList>
    </citation>
    <scope>NUCLEOTIDE SEQUENCE [LARGE SCALE GENOMIC DNA]</scope>
    <source>
        <strain evidence="2 3">EI222</strain>
    </source>
</reference>
<protein>
    <submittedName>
        <fullName evidence="2">Uncharacterized protein</fullName>
    </submittedName>
</protein>
<gene>
    <name evidence="2" type="ORF">ACJ73_03672</name>
</gene>
<name>A0A1J9Q911_9EURO</name>
<keyword evidence="3" id="KW-1185">Reference proteome</keyword>
<comment type="caution">
    <text evidence="2">The sequence shown here is derived from an EMBL/GenBank/DDBJ whole genome shotgun (WGS) entry which is preliminary data.</text>
</comment>
<evidence type="ECO:0000313" key="2">
    <source>
        <dbReference type="EMBL" id="OJD24960.1"/>
    </source>
</evidence>
<dbReference type="VEuPathDB" id="FungiDB:ACJ73_03672"/>
<sequence length="69" mass="7641">MASGSSTPQVGIQPPKAYEHATQILADIEALEQYRETLLGKGTQLDHDKGTHGQREDLCQQDRKLGDQH</sequence>
<evidence type="ECO:0000313" key="3">
    <source>
        <dbReference type="Proteomes" id="UP000242791"/>
    </source>
</evidence>
<dbReference type="AlphaFoldDB" id="A0A1J9Q911"/>
<evidence type="ECO:0000256" key="1">
    <source>
        <dbReference type="SAM" id="MobiDB-lite"/>
    </source>
</evidence>
<feature type="region of interest" description="Disordered" evidence="1">
    <location>
        <begin position="42"/>
        <end position="69"/>
    </location>
</feature>
<feature type="compositionally biased region" description="Basic and acidic residues" evidence="1">
    <location>
        <begin position="44"/>
        <end position="69"/>
    </location>
</feature>
<dbReference type="EMBL" id="LGTZ01000456">
    <property type="protein sequence ID" value="OJD24960.1"/>
    <property type="molecule type" value="Genomic_DNA"/>
</dbReference>